<name>W9RCL7_9ROSA</name>
<protein>
    <submittedName>
        <fullName evidence="3">Uncharacterized protein</fullName>
    </submittedName>
</protein>
<dbReference type="AlphaFoldDB" id="W9RCL7"/>
<evidence type="ECO:0000313" key="3">
    <source>
        <dbReference type="EMBL" id="EXB64650.1"/>
    </source>
</evidence>
<keyword evidence="4" id="KW-1185">Reference proteome</keyword>
<reference evidence="4" key="1">
    <citation type="submission" date="2013-01" db="EMBL/GenBank/DDBJ databases">
        <title>Draft Genome Sequence of a Mulberry Tree, Morus notabilis C.K. Schneid.</title>
        <authorList>
            <person name="He N."/>
            <person name="Zhao S."/>
        </authorList>
    </citation>
    <scope>NUCLEOTIDE SEQUENCE</scope>
</reference>
<dbReference type="eggNOG" id="ENOG502SEIC">
    <property type="taxonomic scope" value="Eukaryota"/>
</dbReference>
<sequence>MQGRRIVVWWWWRGVFSGTPSGGSASWNKHQQLRLMVTTKASNRAAVHGTRLPIPDQVNKEEVEEEISKAKEEKERGGEDCGFRNQETR</sequence>
<evidence type="ECO:0000256" key="2">
    <source>
        <dbReference type="SAM" id="SignalP"/>
    </source>
</evidence>
<feature type="signal peptide" evidence="2">
    <location>
        <begin position="1"/>
        <end position="25"/>
    </location>
</feature>
<feature type="chain" id="PRO_5004932508" evidence="2">
    <location>
        <begin position="26"/>
        <end position="89"/>
    </location>
</feature>
<accession>W9RCL7</accession>
<organism evidence="3 4">
    <name type="scientific">Morus notabilis</name>
    <dbReference type="NCBI Taxonomy" id="981085"/>
    <lineage>
        <taxon>Eukaryota</taxon>
        <taxon>Viridiplantae</taxon>
        <taxon>Streptophyta</taxon>
        <taxon>Embryophyta</taxon>
        <taxon>Tracheophyta</taxon>
        <taxon>Spermatophyta</taxon>
        <taxon>Magnoliopsida</taxon>
        <taxon>eudicotyledons</taxon>
        <taxon>Gunneridae</taxon>
        <taxon>Pentapetalae</taxon>
        <taxon>rosids</taxon>
        <taxon>fabids</taxon>
        <taxon>Rosales</taxon>
        <taxon>Moraceae</taxon>
        <taxon>Moreae</taxon>
        <taxon>Morus</taxon>
    </lineage>
</organism>
<keyword evidence="2" id="KW-0732">Signal</keyword>
<proteinExistence type="predicted"/>
<evidence type="ECO:0000313" key="4">
    <source>
        <dbReference type="Proteomes" id="UP000030645"/>
    </source>
</evidence>
<dbReference type="Proteomes" id="UP000030645">
    <property type="component" value="Unassembled WGS sequence"/>
</dbReference>
<feature type="region of interest" description="Disordered" evidence="1">
    <location>
        <begin position="59"/>
        <end position="89"/>
    </location>
</feature>
<gene>
    <name evidence="3" type="ORF">L484_017983</name>
</gene>
<dbReference type="EMBL" id="KE344502">
    <property type="protein sequence ID" value="EXB64650.1"/>
    <property type="molecule type" value="Genomic_DNA"/>
</dbReference>
<evidence type="ECO:0000256" key="1">
    <source>
        <dbReference type="SAM" id="MobiDB-lite"/>
    </source>
</evidence>